<evidence type="ECO:0000313" key="6">
    <source>
        <dbReference type="EMBL" id="WIV56162.1"/>
    </source>
</evidence>
<dbReference type="EMBL" id="CP127173">
    <property type="protein sequence ID" value="WIV56162.1"/>
    <property type="molecule type" value="Genomic_DNA"/>
</dbReference>
<dbReference type="Pfam" id="PF00465">
    <property type="entry name" value="Fe-ADH"/>
    <property type="match status" value="1"/>
</dbReference>
<evidence type="ECO:0000256" key="3">
    <source>
        <dbReference type="ARBA" id="ARBA00023027"/>
    </source>
</evidence>
<keyword evidence="3" id="KW-0520">NAD</keyword>
<dbReference type="GO" id="GO:0018506">
    <property type="term" value="F:maleylacetate reductase activity"/>
    <property type="evidence" value="ECO:0007669"/>
    <property type="project" value="UniProtKB-EC"/>
</dbReference>
<dbReference type="PANTHER" id="PTHR11496:SF102">
    <property type="entry name" value="ALCOHOL DEHYDROGENASE 4"/>
    <property type="match status" value="1"/>
</dbReference>
<protein>
    <submittedName>
        <fullName evidence="6">Maleylacetate reductase</fullName>
        <ecNumber evidence="6">1.3.1.32</ecNumber>
    </submittedName>
</protein>
<feature type="domain" description="Fe-containing alcohol dehydrogenase-like C-terminal" evidence="5">
    <location>
        <begin position="166"/>
        <end position="347"/>
    </location>
</feature>
<dbReference type="CDD" id="cd08177">
    <property type="entry name" value="MAR"/>
    <property type="match status" value="1"/>
</dbReference>
<evidence type="ECO:0000259" key="5">
    <source>
        <dbReference type="Pfam" id="PF25137"/>
    </source>
</evidence>
<dbReference type="InterPro" id="IPR034786">
    <property type="entry name" value="MAR"/>
</dbReference>
<evidence type="ECO:0000256" key="2">
    <source>
        <dbReference type="ARBA" id="ARBA00023002"/>
    </source>
</evidence>
<dbReference type="Gene3D" id="3.40.50.1970">
    <property type="match status" value="1"/>
</dbReference>
<dbReference type="RefSeq" id="WP_285453230.1">
    <property type="nucleotide sequence ID" value="NZ_CP127173.1"/>
</dbReference>
<dbReference type="InterPro" id="IPR056798">
    <property type="entry name" value="ADH_Fe_C"/>
</dbReference>
<dbReference type="Proteomes" id="UP001227101">
    <property type="component" value="Chromosome"/>
</dbReference>
<evidence type="ECO:0000259" key="4">
    <source>
        <dbReference type="Pfam" id="PF00465"/>
    </source>
</evidence>
<sequence length="352" mass="36370">MTAGFTYVGLPYRIRFGRDLLPEVDAEVARLGRSRVLLLTSADLAGPGDRVEELLGPRCVARFDGAALHTPVGVTEEALGLLQASDADCVVAVGGGSTTGLAKALAARTGVDQVILPTTYAGSEVTPVLGETADGKKTTRSSPSILPETVLYDVELSRGLPVPIAVTSAVNALAHAVEALYSAQANPIVDGWALDAVSAIGAGLEHLAADPFGLDVRADLLRGAWLAGMCLASVGMGLHHKLCHVLGGSFGLPHASTHTVVLPHVMRYNAPAAPAVLARIAGAMGVPDAPSGVDYLVRRADGPTSLRELGLAFDALGEAADQATAAPYPNPRTLTREGVLELLTRAWHGVRP</sequence>
<name>A0ABY8XKN2_9PSEU</name>
<evidence type="ECO:0000256" key="1">
    <source>
        <dbReference type="ARBA" id="ARBA00007358"/>
    </source>
</evidence>
<dbReference type="PANTHER" id="PTHR11496">
    <property type="entry name" value="ALCOHOL DEHYDROGENASE"/>
    <property type="match status" value="1"/>
</dbReference>
<dbReference type="EC" id="1.3.1.32" evidence="6"/>
<organism evidence="6 7">
    <name type="scientific">Amycolatopsis nalaikhensis</name>
    <dbReference type="NCBI Taxonomy" id="715472"/>
    <lineage>
        <taxon>Bacteria</taxon>
        <taxon>Bacillati</taxon>
        <taxon>Actinomycetota</taxon>
        <taxon>Actinomycetes</taxon>
        <taxon>Pseudonocardiales</taxon>
        <taxon>Pseudonocardiaceae</taxon>
        <taxon>Amycolatopsis</taxon>
    </lineage>
</organism>
<accession>A0ABY8XKN2</accession>
<dbReference type="Gene3D" id="1.20.1090.10">
    <property type="entry name" value="Dehydroquinate synthase-like - alpha domain"/>
    <property type="match status" value="1"/>
</dbReference>
<feature type="domain" description="Alcohol dehydrogenase iron-type/glycerol dehydrogenase GldA" evidence="4">
    <location>
        <begin position="11"/>
        <end position="153"/>
    </location>
</feature>
<dbReference type="InterPro" id="IPR039697">
    <property type="entry name" value="Alcohol_dehydrogenase_Fe"/>
</dbReference>
<dbReference type="Pfam" id="PF25137">
    <property type="entry name" value="ADH_Fe_C"/>
    <property type="match status" value="1"/>
</dbReference>
<reference evidence="6 7" key="1">
    <citation type="submission" date="2023-06" db="EMBL/GenBank/DDBJ databases">
        <authorList>
            <person name="Oyuntsetseg B."/>
            <person name="Kim S.B."/>
        </authorList>
    </citation>
    <scope>NUCLEOTIDE SEQUENCE [LARGE SCALE GENOMIC DNA]</scope>
    <source>
        <strain evidence="6 7">2-2</strain>
    </source>
</reference>
<proteinExistence type="inferred from homology"/>
<comment type="similarity">
    <text evidence="1">Belongs to the iron-containing alcohol dehydrogenase family.</text>
</comment>
<gene>
    <name evidence="6" type="ORF">QP939_46440</name>
</gene>
<dbReference type="InterPro" id="IPR001670">
    <property type="entry name" value="ADH_Fe/GldA"/>
</dbReference>
<evidence type="ECO:0000313" key="7">
    <source>
        <dbReference type="Proteomes" id="UP001227101"/>
    </source>
</evidence>
<keyword evidence="7" id="KW-1185">Reference proteome</keyword>
<keyword evidence="2 6" id="KW-0560">Oxidoreductase</keyword>
<dbReference type="SUPFAM" id="SSF56796">
    <property type="entry name" value="Dehydroquinate synthase-like"/>
    <property type="match status" value="1"/>
</dbReference>